<evidence type="ECO:0000259" key="4">
    <source>
        <dbReference type="Pfam" id="PF25954"/>
    </source>
</evidence>
<feature type="region of interest" description="Disordered" evidence="2">
    <location>
        <begin position="35"/>
        <end position="55"/>
    </location>
</feature>
<feature type="chain" id="PRO_5012142533" evidence="3">
    <location>
        <begin position="21"/>
        <end position="319"/>
    </location>
</feature>
<evidence type="ECO:0000256" key="2">
    <source>
        <dbReference type="SAM" id="MobiDB-lite"/>
    </source>
</evidence>
<dbReference type="GO" id="GO:0060003">
    <property type="term" value="P:copper ion export"/>
    <property type="evidence" value="ECO:0007669"/>
    <property type="project" value="TreeGrafter"/>
</dbReference>
<sequence length="319" mass="34194">MRNKLLVIALLAGVAGGVGAYKSFASGDHKAEEAVSANGAEAGHGEEQADQTKISKESADAMKIELAVAGPATVHRTIGLTGKVTLNQNRLAQVRARFPGIVRDVKKGLGDTVKKGETLATVESNESLQVYPVTSPLDGVVLGRNTNIGDVAETESMFVVADLSELWAEFFIFSRDVEHIKPGQKIDIKSLTDETSAEAILTNILPTAESSSQTVIARVTIENPDNKWRAGMTVRGDVVLSENEVPVAVKTTAIQRQEGSNVVYVQKGDAYAMRKIETGQSDREWTEVLSGLEPGETYVSANSFIIKADIGKSEAEHED</sequence>
<dbReference type="Proteomes" id="UP000189739">
    <property type="component" value="Unassembled WGS sequence"/>
</dbReference>
<gene>
    <name evidence="7" type="ORF">BC343_14795</name>
</gene>
<dbReference type="InterPro" id="IPR058792">
    <property type="entry name" value="Beta-barrel_RND_2"/>
</dbReference>
<evidence type="ECO:0000313" key="8">
    <source>
        <dbReference type="Proteomes" id="UP000189739"/>
    </source>
</evidence>
<dbReference type="EMBL" id="MBTF01000036">
    <property type="protein sequence ID" value="OOQ57509.1"/>
    <property type="molecule type" value="Genomic_DNA"/>
</dbReference>
<feature type="signal peptide" evidence="3">
    <location>
        <begin position="1"/>
        <end position="20"/>
    </location>
</feature>
<evidence type="ECO:0000313" key="7">
    <source>
        <dbReference type="EMBL" id="OOQ57509.1"/>
    </source>
</evidence>
<dbReference type="AlphaFoldDB" id="A0A1S9P9B4"/>
<dbReference type="Pfam" id="PF25954">
    <property type="entry name" value="Beta-barrel_RND_2"/>
    <property type="match status" value="1"/>
</dbReference>
<organism evidence="7 8">
    <name type="scientific">Mucilaginibacter pedocola</name>
    <dbReference type="NCBI Taxonomy" id="1792845"/>
    <lineage>
        <taxon>Bacteria</taxon>
        <taxon>Pseudomonadati</taxon>
        <taxon>Bacteroidota</taxon>
        <taxon>Sphingobacteriia</taxon>
        <taxon>Sphingobacteriales</taxon>
        <taxon>Sphingobacteriaceae</taxon>
        <taxon>Mucilaginibacter</taxon>
    </lineage>
</organism>
<dbReference type="GO" id="GO:0015679">
    <property type="term" value="P:plasma membrane copper ion transport"/>
    <property type="evidence" value="ECO:0007669"/>
    <property type="project" value="TreeGrafter"/>
</dbReference>
<name>A0A1S9P9B4_9SPHI</name>
<dbReference type="RefSeq" id="WP_162276946.1">
    <property type="nucleotide sequence ID" value="NZ_MBTF01000036.1"/>
</dbReference>
<proteinExistence type="predicted"/>
<evidence type="ECO:0000256" key="3">
    <source>
        <dbReference type="SAM" id="SignalP"/>
    </source>
</evidence>
<keyword evidence="8" id="KW-1185">Reference proteome</keyword>
<dbReference type="STRING" id="1792845.BC343_14795"/>
<dbReference type="Gene3D" id="2.40.50.100">
    <property type="match status" value="1"/>
</dbReference>
<comment type="caution">
    <text evidence="7">The sequence shown here is derived from an EMBL/GenBank/DDBJ whole genome shotgun (WGS) entry which is preliminary data.</text>
</comment>
<dbReference type="PANTHER" id="PTHR30097:SF4">
    <property type="entry name" value="SLR6042 PROTEIN"/>
    <property type="match status" value="1"/>
</dbReference>
<dbReference type="Gene3D" id="2.40.30.170">
    <property type="match status" value="1"/>
</dbReference>
<dbReference type="InterPro" id="IPR011053">
    <property type="entry name" value="Single_hybrid_motif"/>
</dbReference>
<dbReference type="Pfam" id="PF25975">
    <property type="entry name" value="CzcB_C"/>
    <property type="match status" value="1"/>
</dbReference>
<feature type="domain" description="CzcB-like barrel-sandwich hybrid" evidence="5">
    <location>
        <begin position="90"/>
        <end position="162"/>
    </location>
</feature>
<evidence type="ECO:0000259" key="6">
    <source>
        <dbReference type="Pfam" id="PF25975"/>
    </source>
</evidence>
<dbReference type="Gene3D" id="2.40.420.20">
    <property type="match status" value="1"/>
</dbReference>
<protein>
    <submittedName>
        <fullName evidence="7">Uncharacterized protein</fullName>
    </submittedName>
</protein>
<accession>A0A1S9P9B4</accession>
<evidence type="ECO:0000259" key="5">
    <source>
        <dbReference type="Pfam" id="PF25973"/>
    </source>
</evidence>
<keyword evidence="3" id="KW-0732">Signal</keyword>
<keyword evidence="1" id="KW-0813">Transport</keyword>
<dbReference type="InterPro" id="IPR051909">
    <property type="entry name" value="MFP_Cation_Efflux"/>
</dbReference>
<feature type="domain" description="CzcB-like C-terminal circularly permuted SH3-like" evidence="6">
    <location>
        <begin position="247"/>
        <end position="307"/>
    </location>
</feature>
<reference evidence="7 8" key="1">
    <citation type="submission" date="2016-07" db="EMBL/GenBank/DDBJ databases">
        <title>Genomic analysis of zinc-resistant bacterium Mucilaginibacter pedocola TBZ30.</title>
        <authorList>
            <person name="Huang J."/>
            <person name="Tang J."/>
        </authorList>
    </citation>
    <scope>NUCLEOTIDE SEQUENCE [LARGE SCALE GENOMIC DNA]</scope>
    <source>
        <strain evidence="7 8">TBZ30</strain>
    </source>
</reference>
<dbReference type="SUPFAM" id="SSF51230">
    <property type="entry name" value="Single hybrid motif"/>
    <property type="match status" value="1"/>
</dbReference>
<dbReference type="GO" id="GO:0030288">
    <property type="term" value="C:outer membrane-bounded periplasmic space"/>
    <property type="evidence" value="ECO:0007669"/>
    <property type="project" value="TreeGrafter"/>
</dbReference>
<dbReference type="Pfam" id="PF25973">
    <property type="entry name" value="BSH_CzcB"/>
    <property type="match status" value="1"/>
</dbReference>
<dbReference type="InterPro" id="IPR058647">
    <property type="entry name" value="BSH_CzcB-like"/>
</dbReference>
<feature type="domain" description="CusB-like beta-barrel" evidence="4">
    <location>
        <begin position="166"/>
        <end position="236"/>
    </location>
</feature>
<dbReference type="PANTHER" id="PTHR30097">
    <property type="entry name" value="CATION EFFLUX SYSTEM PROTEIN CUSB"/>
    <property type="match status" value="1"/>
</dbReference>
<evidence type="ECO:0000256" key="1">
    <source>
        <dbReference type="ARBA" id="ARBA00022448"/>
    </source>
</evidence>
<dbReference type="GO" id="GO:0046914">
    <property type="term" value="F:transition metal ion binding"/>
    <property type="evidence" value="ECO:0007669"/>
    <property type="project" value="TreeGrafter"/>
</dbReference>
<dbReference type="InterPro" id="IPR058649">
    <property type="entry name" value="CzcB_C"/>
</dbReference>